<accession>A0ABN6YGV7</accession>
<evidence type="ECO:0000256" key="1">
    <source>
        <dbReference type="SAM" id="MobiDB-lite"/>
    </source>
</evidence>
<organism evidence="2 3">
    <name type="scientific">Barrientosiimonas endolithica</name>
    <dbReference type="NCBI Taxonomy" id="1535208"/>
    <lineage>
        <taxon>Bacteria</taxon>
        <taxon>Bacillati</taxon>
        <taxon>Actinomycetota</taxon>
        <taxon>Actinomycetes</taxon>
        <taxon>Micrococcales</taxon>
        <taxon>Dermacoccaceae</taxon>
        <taxon>Barrientosiimonas</taxon>
    </lineage>
</organism>
<evidence type="ECO:0000313" key="3">
    <source>
        <dbReference type="Proteomes" id="UP001321421"/>
    </source>
</evidence>
<protein>
    <submittedName>
        <fullName evidence="2">Uncharacterized protein</fullName>
    </submittedName>
</protein>
<feature type="region of interest" description="Disordered" evidence="1">
    <location>
        <begin position="264"/>
        <end position="297"/>
    </location>
</feature>
<dbReference type="EMBL" id="AP027735">
    <property type="protein sequence ID" value="BDZ56590.1"/>
    <property type="molecule type" value="Genomic_DNA"/>
</dbReference>
<dbReference type="Proteomes" id="UP001321421">
    <property type="component" value="Chromosome"/>
</dbReference>
<gene>
    <name evidence="2" type="ORF">GCM10025872_02470</name>
</gene>
<sequence length="297" mass="31984">MTMALAQQPRGRRSYALPARATGDLCRVHLTWEDPGRQAASYFVHGQPHHLSGPQRMRPTSLNLLGQTGEPVFVHSGLHPAGEAWDYLVVAADYRGEVCATSEVVGAASSVSVSVSGRPVATVGSFEGRSHGRALARFGYVRYQSTFPADVDFTHGRDEPSTAWSWLQPGPDDAWAGRRTHRFRLRFDLDHAPREDLDLAVWLADRHPTRAATAGLSINGERLEPLLFVDQADGAGGADHQVAPGHGAGPAYLERAVPATALRPGRTCSRSSRTRGPGSPTTRWGCSRGADVGLTLP</sequence>
<feature type="compositionally biased region" description="Low complexity" evidence="1">
    <location>
        <begin position="264"/>
        <end position="283"/>
    </location>
</feature>
<proteinExistence type="predicted"/>
<reference evidence="3" key="1">
    <citation type="journal article" date="2019" name="Int. J. Syst. Evol. Microbiol.">
        <title>The Global Catalogue of Microorganisms (GCM) 10K type strain sequencing project: providing services to taxonomists for standard genome sequencing and annotation.</title>
        <authorList>
            <consortium name="The Broad Institute Genomics Platform"/>
            <consortium name="The Broad Institute Genome Sequencing Center for Infectious Disease"/>
            <person name="Wu L."/>
            <person name="Ma J."/>
        </authorList>
    </citation>
    <scope>NUCLEOTIDE SEQUENCE [LARGE SCALE GENOMIC DNA]</scope>
    <source>
        <strain evidence="3">NBRC 110608</strain>
    </source>
</reference>
<name>A0ABN6YGV7_9MICO</name>
<keyword evidence="3" id="KW-1185">Reference proteome</keyword>
<evidence type="ECO:0000313" key="2">
    <source>
        <dbReference type="EMBL" id="BDZ56590.1"/>
    </source>
</evidence>